<sequence>MIGSSSTLEDLAEQISTASKAISGFLAEKDGPPLSFAQDGALEFPSGPEDIMIARRNLREATKKLYDLVTGPSEHLRWLACRYHDLSSLRWIYHFKIAEAIPLNSEVSFAEVASKAGVDESQVRRVLRHAMTNNLFCEPKVGYVAHTAESSILVRDKGLHSWVGYTTEESFPSSAKLVEATEKFGSSGEKTETAYNIAFDTTLPMFEYLSTQPERAERFAQTMGAMTATEGYNIRHLVNGFVWEQVEEGSTVVGGSTGHASVAIAEKAVGLNFIVQDLPEIVAQGESILNTSLKPRISFMAHDFFTPQPVQNADIYLLRFILHDYPDKFAEKILENIVPAMKENARLIVMDGILPEPNTLPKSEERIIRIMDMEMMTTFNAKERELEDWKALFTRVDQRLKLRNVKKPVGSVNSVMEVVLEA</sequence>
<keyword evidence="1 6" id="KW-0489">Methyltransferase</keyword>
<dbReference type="Proteomes" id="UP000250140">
    <property type="component" value="Unassembled WGS sequence"/>
</dbReference>
<gene>
    <name evidence="6" type="ORF">AOQ84DRAFT_347691</name>
</gene>
<reference evidence="6 7" key="1">
    <citation type="journal article" date="2016" name="Nat. Commun.">
        <title>Ectomycorrhizal ecology is imprinted in the genome of the dominant symbiotic fungus Cenococcum geophilum.</title>
        <authorList>
            <consortium name="DOE Joint Genome Institute"/>
            <person name="Peter M."/>
            <person name="Kohler A."/>
            <person name="Ohm R.A."/>
            <person name="Kuo A."/>
            <person name="Krutzmann J."/>
            <person name="Morin E."/>
            <person name="Arend M."/>
            <person name="Barry K.W."/>
            <person name="Binder M."/>
            <person name="Choi C."/>
            <person name="Clum A."/>
            <person name="Copeland A."/>
            <person name="Grisel N."/>
            <person name="Haridas S."/>
            <person name="Kipfer T."/>
            <person name="LaButti K."/>
            <person name="Lindquist E."/>
            <person name="Lipzen A."/>
            <person name="Maire R."/>
            <person name="Meier B."/>
            <person name="Mihaltcheva S."/>
            <person name="Molinier V."/>
            <person name="Murat C."/>
            <person name="Poggeler S."/>
            <person name="Quandt C.A."/>
            <person name="Sperisen C."/>
            <person name="Tritt A."/>
            <person name="Tisserant E."/>
            <person name="Crous P.W."/>
            <person name="Henrissat B."/>
            <person name="Nehls U."/>
            <person name="Egli S."/>
            <person name="Spatafora J.W."/>
            <person name="Grigoriev I.V."/>
            <person name="Martin F.M."/>
        </authorList>
    </citation>
    <scope>NUCLEOTIDE SEQUENCE [LARGE SCALE GENOMIC DNA]</scope>
    <source>
        <strain evidence="6 7">CBS 207.34</strain>
    </source>
</reference>
<dbReference type="SUPFAM" id="SSF53335">
    <property type="entry name" value="S-adenosyl-L-methionine-dependent methyltransferases"/>
    <property type="match status" value="1"/>
</dbReference>
<proteinExistence type="predicted"/>
<dbReference type="InterPro" id="IPR036388">
    <property type="entry name" value="WH-like_DNA-bd_sf"/>
</dbReference>
<dbReference type="InterPro" id="IPR001077">
    <property type="entry name" value="COMT_C"/>
</dbReference>
<evidence type="ECO:0000313" key="6">
    <source>
        <dbReference type="EMBL" id="OCL03487.1"/>
    </source>
</evidence>
<dbReference type="OrthoDB" id="1606438at2759"/>
<dbReference type="PROSITE" id="PS51683">
    <property type="entry name" value="SAM_OMT_II"/>
    <property type="match status" value="1"/>
</dbReference>
<dbReference type="InterPro" id="IPR016461">
    <property type="entry name" value="COMT-like"/>
</dbReference>
<evidence type="ECO:0000256" key="2">
    <source>
        <dbReference type="ARBA" id="ARBA00022679"/>
    </source>
</evidence>
<name>A0A8E2ERC6_9PEZI</name>
<dbReference type="GO" id="GO:0008171">
    <property type="term" value="F:O-methyltransferase activity"/>
    <property type="evidence" value="ECO:0007669"/>
    <property type="project" value="InterPro"/>
</dbReference>
<organism evidence="6 7">
    <name type="scientific">Glonium stellatum</name>
    <dbReference type="NCBI Taxonomy" id="574774"/>
    <lineage>
        <taxon>Eukaryota</taxon>
        <taxon>Fungi</taxon>
        <taxon>Dikarya</taxon>
        <taxon>Ascomycota</taxon>
        <taxon>Pezizomycotina</taxon>
        <taxon>Dothideomycetes</taxon>
        <taxon>Pleosporomycetidae</taxon>
        <taxon>Gloniales</taxon>
        <taxon>Gloniaceae</taxon>
        <taxon>Glonium</taxon>
    </lineage>
</organism>
<feature type="domain" description="O-methyltransferase dimerisation" evidence="5">
    <location>
        <begin position="83"/>
        <end position="155"/>
    </location>
</feature>
<evidence type="ECO:0000256" key="1">
    <source>
        <dbReference type="ARBA" id="ARBA00022603"/>
    </source>
</evidence>
<dbReference type="Gene3D" id="3.40.50.150">
    <property type="entry name" value="Vaccinia Virus protein VP39"/>
    <property type="match status" value="1"/>
</dbReference>
<accession>A0A8E2ERC6</accession>
<dbReference type="SUPFAM" id="SSF46785">
    <property type="entry name" value="Winged helix' DNA-binding domain"/>
    <property type="match status" value="1"/>
</dbReference>
<dbReference type="InterPro" id="IPR036390">
    <property type="entry name" value="WH_DNA-bd_sf"/>
</dbReference>
<evidence type="ECO:0000256" key="3">
    <source>
        <dbReference type="ARBA" id="ARBA00022691"/>
    </source>
</evidence>
<evidence type="ECO:0000259" key="5">
    <source>
        <dbReference type="Pfam" id="PF08100"/>
    </source>
</evidence>
<feature type="domain" description="O-methyltransferase C-terminal" evidence="4">
    <location>
        <begin position="190"/>
        <end position="395"/>
    </location>
</feature>
<dbReference type="Pfam" id="PF00891">
    <property type="entry name" value="Methyltransf_2"/>
    <property type="match status" value="1"/>
</dbReference>
<dbReference type="PANTHER" id="PTHR43712:SF5">
    <property type="entry name" value="O-METHYLTRANSFERASE ASQN-RELATED"/>
    <property type="match status" value="1"/>
</dbReference>
<dbReference type="InterPro" id="IPR029063">
    <property type="entry name" value="SAM-dependent_MTases_sf"/>
</dbReference>
<keyword evidence="3" id="KW-0949">S-adenosyl-L-methionine</keyword>
<protein>
    <submittedName>
        <fullName evidence="6">S-adenosyl-L-methionine-dependent methyltransferase</fullName>
    </submittedName>
</protein>
<evidence type="ECO:0000259" key="4">
    <source>
        <dbReference type="Pfam" id="PF00891"/>
    </source>
</evidence>
<keyword evidence="2 6" id="KW-0808">Transferase</keyword>
<dbReference type="Gene3D" id="1.10.10.10">
    <property type="entry name" value="Winged helix-like DNA-binding domain superfamily/Winged helix DNA-binding domain"/>
    <property type="match status" value="1"/>
</dbReference>
<dbReference type="EMBL" id="KV750723">
    <property type="protein sequence ID" value="OCL03487.1"/>
    <property type="molecule type" value="Genomic_DNA"/>
</dbReference>
<dbReference type="Pfam" id="PF08100">
    <property type="entry name" value="Dimerisation"/>
    <property type="match status" value="1"/>
</dbReference>
<dbReference type="InterPro" id="IPR012967">
    <property type="entry name" value="COMT_dimerisation"/>
</dbReference>
<dbReference type="GO" id="GO:0032259">
    <property type="term" value="P:methylation"/>
    <property type="evidence" value="ECO:0007669"/>
    <property type="project" value="UniProtKB-KW"/>
</dbReference>
<keyword evidence="7" id="KW-1185">Reference proteome</keyword>
<dbReference type="AlphaFoldDB" id="A0A8E2ERC6"/>
<evidence type="ECO:0000313" key="7">
    <source>
        <dbReference type="Proteomes" id="UP000250140"/>
    </source>
</evidence>
<dbReference type="PANTHER" id="PTHR43712">
    <property type="entry name" value="PUTATIVE (AFU_ORTHOLOGUE AFUA_4G14580)-RELATED"/>
    <property type="match status" value="1"/>
</dbReference>